<sequence length="185" mass="20495">MCDRIRKSRESKNRWSVPLFIGLPPVHPPSKTQKVRDQRQHHMPRQVSCAFLPQQTNTKESPVQPQDPPSYSSTRNPKSKIAPFPRPAPRKSWITTYQTGPLVGVKSISAANPLKPSCASSHQQEITQTRSTVSPTQATIPGGDSHDPDALRLTTNGVSTCRSPSRNYPVCVRAPERAVIEASQR</sequence>
<reference evidence="2" key="1">
    <citation type="submission" date="2023-06" db="EMBL/GenBank/DDBJ databases">
        <title>Genome-scale phylogeny and comparative genomics of the fungal order Sordariales.</title>
        <authorList>
            <consortium name="Lawrence Berkeley National Laboratory"/>
            <person name="Hensen N."/>
            <person name="Bonometti L."/>
            <person name="Westerberg I."/>
            <person name="Brannstrom I.O."/>
            <person name="Guillou S."/>
            <person name="Cros-Aarteil S."/>
            <person name="Calhoun S."/>
            <person name="Haridas S."/>
            <person name="Kuo A."/>
            <person name="Mondo S."/>
            <person name="Pangilinan J."/>
            <person name="Riley R."/>
            <person name="Labutti K."/>
            <person name="Andreopoulos B."/>
            <person name="Lipzen A."/>
            <person name="Chen C."/>
            <person name="Yanf M."/>
            <person name="Daum C."/>
            <person name="Ng V."/>
            <person name="Clum A."/>
            <person name="Steindorff A."/>
            <person name="Ohm R."/>
            <person name="Martin F."/>
            <person name="Silar P."/>
            <person name="Natvig D."/>
            <person name="Lalanne C."/>
            <person name="Gautier V."/>
            <person name="Ament-Velasquez S.L."/>
            <person name="Kruys A."/>
            <person name="Hutchinson M.I."/>
            <person name="Powell A.J."/>
            <person name="Barry K."/>
            <person name="Miller A.N."/>
            <person name="Grigoriev I.V."/>
            <person name="Debuchy R."/>
            <person name="Gladieux P."/>
            <person name="Thoren M.H."/>
            <person name="Johannesson H."/>
        </authorList>
    </citation>
    <scope>NUCLEOTIDE SEQUENCE</scope>
    <source>
        <strain evidence="2">CBS 606.72</strain>
    </source>
</reference>
<dbReference type="Proteomes" id="UP001175000">
    <property type="component" value="Unassembled WGS sequence"/>
</dbReference>
<feature type="compositionally biased region" description="Polar residues" evidence="1">
    <location>
        <begin position="53"/>
        <end position="76"/>
    </location>
</feature>
<name>A0AA40C706_9PEZI</name>
<dbReference type="AlphaFoldDB" id="A0AA40C706"/>
<evidence type="ECO:0000313" key="2">
    <source>
        <dbReference type="EMBL" id="KAK0626959.1"/>
    </source>
</evidence>
<accession>A0AA40C706</accession>
<comment type="caution">
    <text evidence="2">The sequence shown here is derived from an EMBL/GenBank/DDBJ whole genome shotgun (WGS) entry which is preliminary data.</text>
</comment>
<feature type="region of interest" description="Disordered" evidence="1">
    <location>
        <begin position="22"/>
        <end position="92"/>
    </location>
</feature>
<dbReference type="EMBL" id="JAULSU010000002">
    <property type="protein sequence ID" value="KAK0626959.1"/>
    <property type="molecule type" value="Genomic_DNA"/>
</dbReference>
<gene>
    <name evidence="2" type="ORF">B0T14DRAFT_123425</name>
</gene>
<organism evidence="2 3">
    <name type="scientific">Immersiella caudata</name>
    <dbReference type="NCBI Taxonomy" id="314043"/>
    <lineage>
        <taxon>Eukaryota</taxon>
        <taxon>Fungi</taxon>
        <taxon>Dikarya</taxon>
        <taxon>Ascomycota</taxon>
        <taxon>Pezizomycotina</taxon>
        <taxon>Sordariomycetes</taxon>
        <taxon>Sordariomycetidae</taxon>
        <taxon>Sordariales</taxon>
        <taxon>Lasiosphaeriaceae</taxon>
        <taxon>Immersiella</taxon>
    </lineage>
</organism>
<evidence type="ECO:0000256" key="1">
    <source>
        <dbReference type="SAM" id="MobiDB-lite"/>
    </source>
</evidence>
<feature type="region of interest" description="Disordered" evidence="1">
    <location>
        <begin position="123"/>
        <end position="151"/>
    </location>
</feature>
<keyword evidence="3" id="KW-1185">Reference proteome</keyword>
<proteinExistence type="predicted"/>
<evidence type="ECO:0000313" key="3">
    <source>
        <dbReference type="Proteomes" id="UP001175000"/>
    </source>
</evidence>
<protein>
    <submittedName>
        <fullName evidence="2">Uncharacterized protein</fullName>
    </submittedName>
</protein>
<feature type="compositionally biased region" description="Polar residues" evidence="1">
    <location>
        <begin position="123"/>
        <end position="139"/>
    </location>
</feature>